<dbReference type="GO" id="GO:0051301">
    <property type="term" value="P:cell division"/>
    <property type="evidence" value="ECO:0007669"/>
    <property type="project" value="UniProtKB-KW"/>
</dbReference>
<evidence type="ECO:0000256" key="1">
    <source>
        <dbReference type="ARBA" id="ARBA00004496"/>
    </source>
</evidence>
<keyword evidence="5" id="KW-0132">Cell division</keyword>
<sequence length="303" mass="32541">MTTTNESYTRQDWTGRLSPADVHHVLFTRAGLGRRGYDELEVDGFLERVQQELTRLISEKADLRDEVARLKSQLAQAGSAAPAADGGLSKDEANLQAVRLLAAAQQTADVYVADAEKYSQRLTIDAREHSEAMLDEARKAAQRMVEEAERLARSQASRTIEGERADAPVPSKAELDQQVAYLKTFGQVVRVQLKAYLEALLRDVEDEWGKADPGVVDHDRPITPPRAAPQAVELGASQGALESGGPRVLGGGAAPTHGDADTEVPEAPAGPDAEASVSEHADAARNGRGPNTPGKRARTLQAQ</sequence>
<dbReference type="InterPro" id="IPR007793">
    <property type="entry name" value="DivIVA_fam"/>
</dbReference>
<feature type="coiled-coil region" evidence="9">
    <location>
        <begin position="46"/>
        <end position="80"/>
    </location>
</feature>
<feature type="region of interest" description="Disordered" evidence="10">
    <location>
        <begin position="239"/>
        <end position="303"/>
    </location>
</feature>
<accession>A0A6J4LLM8</accession>
<evidence type="ECO:0000256" key="4">
    <source>
        <dbReference type="ARBA" id="ARBA00022490"/>
    </source>
</evidence>
<evidence type="ECO:0000256" key="5">
    <source>
        <dbReference type="ARBA" id="ARBA00022618"/>
    </source>
</evidence>
<dbReference type="PANTHER" id="PTHR35794">
    <property type="entry name" value="CELL DIVISION PROTEIN DIVIVA"/>
    <property type="match status" value="1"/>
</dbReference>
<evidence type="ECO:0000256" key="7">
    <source>
        <dbReference type="ARBA" id="ARBA00023306"/>
    </source>
</evidence>
<name>A0A6J4LLM8_9ACTN</name>
<evidence type="ECO:0000256" key="10">
    <source>
        <dbReference type="SAM" id="MobiDB-lite"/>
    </source>
</evidence>
<organism evidence="11">
    <name type="scientific">uncultured Frankineae bacterium</name>
    <dbReference type="NCBI Taxonomy" id="437475"/>
    <lineage>
        <taxon>Bacteria</taxon>
        <taxon>Bacillati</taxon>
        <taxon>Actinomycetota</taxon>
        <taxon>Actinomycetes</taxon>
        <taxon>Frankiales</taxon>
        <taxon>environmental samples</taxon>
    </lineage>
</organism>
<dbReference type="EMBL" id="CADCUE010000140">
    <property type="protein sequence ID" value="CAA9336827.1"/>
    <property type="molecule type" value="Genomic_DNA"/>
</dbReference>
<evidence type="ECO:0000256" key="8">
    <source>
        <dbReference type="ARBA" id="ARBA00031737"/>
    </source>
</evidence>
<keyword evidence="6 9" id="KW-0175">Coiled coil</keyword>
<dbReference type="Pfam" id="PF05103">
    <property type="entry name" value="DivIVA"/>
    <property type="match status" value="1"/>
</dbReference>
<evidence type="ECO:0000256" key="2">
    <source>
        <dbReference type="ARBA" id="ARBA00009008"/>
    </source>
</evidence>
<evidence type="ECO:0000256" key="6">
    <source>
        <dbReference type="ARBA" id="ARBA00023054"/>
    </source>
</evidence>
<proteinExistence type="inferred from homology"/>
<dbReference type="NCBIfam" id="TIGR03544">
    <property type="entry name" value="DivI1A_domain"/>
    <property type="match status" value="1"/>
</dbReference>
<comment type="subcellular location">
    <subcellularLocation>
        <location evidence="1">Cytoplasm</location>
    </subcellularLocation>
</comment>
<protein>
    <recommendedName>
        <fullName evidence="3">Cell wall synthesis protein Wag31</fullName>
    </recommendedName>
    <alternativeName>
        <fullName evidence="8">Antigen 84</fullName>
    </alternativeName>
</protein>
<dbReference type="InterPro" id="IPR019933">
    <property type="entry name" value="DivIVA_domain"/>
</dbReference>
<gene>
    <name evidence="11" type="ORF">AVDCRST_MAG16-1628</name>
</gene>
<dbReference type="Gene3D" id="6.10.250.660">
    <property type="match status" value="1"/>
</dbReference>
<keyword evidence="7" id="KW-0131">Cell cycle</keyword>
<feature type="coiled-coil region" evidence="9">
    <location>
        <begin position="127"/>
        <end position="158"/>
    </location>
</feature>
<evidence type="ECO:0000313" key="11">
    <source>
        <dbReference type="EMBL" id="CAA9336827.1"/>
    </source>
</evidence>
<dbReference type="GO" id="GO:0005737">
    <property type="term" value="C:cytoplasm"/>
    <property type="evidence" value="ECO:0007669"/>
    <property type="project" value="UniProtKB-SubCell"/>
</dbReference>
<evidence type="ECO:0000256" key="9">
    <source>
        <dbReference type="SAM" id="Coils"/>
    </source>
</evidence>
<dbReference type="AlphaFoldDB" id="A0A6J4LLM8"/>
<evidence type="ECO:0000256" key="3">
    <source>
        <dbReference type="ARBA" id="ARBA00018787"/>
    </source>
</evidence>
<reference evidence="11" key="1">
    <citation type="submission" date="2020-02" db="EMBL/GenBank/DDBJ databases">
        <authorList>
            <person name="Meier V. D."/>
        </authorList>
    </citation>
    <scope>NUCLEOTIDE SEQUENCE</scope>
    <source>
        <strain evidence="11">AVDCRST_MAG16</strain>
    </source>
</reference>
<keyword evidence="4" id="KW-0963">Cytoplasm</keyword>
<comment type="similarity">
    <text evidence="2">Belongs to the DivIVA family.</text>
</comment>
<dbReference type="PANTHER" id="PTHR35794:SF2">
    <property type="entry name" value="CELL DIVISION PROTEIN DIVIVA"/>
    <property type="match status" value="1"/>
</dbReference>